<protein>
    <submittedName>
        <fullName evidence="5">Hydrolase TatD</fullName>
    </submittedName>
</protein>
<evidence type="ECO:0000256" key="3">
    <source>
        <dbReference type="ARBA" id="ARBA00022801"/>
    </source>
</evidence>
<dbReference type="SUPFAM" id="SSF51556">
    <property type="entry name" value="Metallo-dependent hydrolases"/>
    <property type="match status" value="1"/>
</dbReference>
<feature type="binding site" evidence="4">
    <location>
        <position position="156"/>
    </location>
    <ligand>
        <name>a divalent metal cation</name>
        <dbReference type="ChEBI" id="CHEBI:60240"/>
        <label>2</label>
    </ligand>
</feature>
<keyword evidence="2 4" id="KW-0479">Metal-binding</keyword>
<keyword evidence="3 5" id="KW-0378">Hydrolase</keyword>
<evidence type="ECO:0000256" key="4">
    <source>
        <dbReference type="PIRSR" id="PIRSR005902-1"/>
    </source>
</evidence>
<evidence type="ECO:0000256" key="2">
    <source>
        <dbReference type="ARBA" id="ARBA00022723"/>
    </source>
</evidence>
<dbReference type="InterPro" id="IPR032466">
    <property type="entry name" value="Metal_Hydrolase"/>
</dbReference>
<dbReference type="Proteomes" id="UP000288293">
    <property type="component" value="Unassembled WGS sequence"/>
</dbReference>
<evidence type="ECO:0000313" key="5">
    <source>
        <dbReference type="EMBL" id="RUO24010.1"/>
    </source>
</evidence>
<dbReference type="FunFam" id="3.20.20.140:FF:000005">
    <property type="entry name" value="TatD family hydrolase"/>
    <property type="match status" value="1"/>
</dbReference>
<dbReference type="RefSeq" id="WP_126804430.1">
    <property type="nucleotide sequence ID" value="NZ_PIPL01000003.1"/>
</dbReference>
<gene>
    <name evidence="5" type="ORF">CWE09_12750</name>
</gene>
<comment type="caution">
    <text evidence="5">The sequence shown here is derived from an EMBL/GenBank/DDBJ whole genome shotgun (WGS) entry which is preliminary data.</text>
</comment>
<dbReference type="Pfam" id="PF01026">
    <property type="entry name" value="TatD_DNase"/>
    <property type="match status" value="1"/>
</dbReference>
<sequence>MAGVWVDAGLNMPPQEQTEAFKLTLQRAVEQQVTRFVLIASDLEEARRAIAFAEQDPRCVVTVGIHPHQAAKAPSDFIQQLKELAQHPAVRAIGECGLDYNRNFSPPDIQRRVFSAQVEVAAELGLPLYLHERDALQDQLAILKPARSELVALFTHCFTGDNNALEAYQALDCYIGITGWLCDERRGQDLAGAAANIDSQRLLLETDAPYLLPRNIRPRPKSRQNEPAYLPYIAERLAELTGHSLSQLQELTTTNAQRLFSDWG</sequence>
<keyword evidence="6" id="KW-1185">Reference proteome</keyword>
<dbReference type="PIRSF" id="PIRSF005902">
    <property type="entry name" value="DNase_TatD"/>
    <property type="match status" value="1"/>
</dbReference>
<dbReference type="GO" id="GO:0005829">
    <property type="term" value="C:cytosol"/>
    <property type="evidence" value="ECO:0007669"/>
    <property type="project" value="TreeGrafter"/>
</dbReference>
<dbReference type="PROSITE" id="PS01091">
    <property type="entry name" value="TATD_3"/>
    <property type="match status" value="1"/>
</dbReference>
<dbReference type="PANTHER" id="PTHR46124">
    <property type="entry name" value="D-AMINOACYL-TRNA DEACYLASE"/>
    <property type="match status" value="1"/>
</dbReference>
<reference evidence="5 6" key="1">
    <citation type="journal article" date="2011" name="Front. Microbiol.">
        <title>Genomic signatures of strain selection and enhancement in Bacillus atrophaeus var. globigii, a historical biowarfare simulant.</title>
        <authorList>
            <person name="Gibbons H.S."/>
            <person name="Broomall S.M."/>
            <person name="McNew L.A."/>
            <person name="Daligault H."/>
            <person name="Chapman C."/>
            <person name="Bruce D."/>
            <person name="Karavis M."/>
            <person name="Krepps M."/>
            <person name="McGregor P.A."/>
            <person name="Hong C."/>
            <person name="Park K.H."/>
            <person name="Akmal A."/>
            <person name="Feldman A."/>
            <person name="Lin J.S."/>
            <person name="Chang W.E."/>
            <person name="Higgs B.W."/>
            <person name="Demirev P."/>
            <person name="Lindquist J."/>
            <person name="Liem A."/>
            <person name="Fochler E."/>
            <person name="Read T.D."/>
            <person name="Tapia R."/>
            <person name="Johnson S."/>
            <person name="Bishop-Lilly K.A."/>
            <person name="Detter C."/>
            <person name="Han C."/>
            <person name="Sozhamannan S."/>
            <person name="Rosenzweig C.N."/>
            <person name="Skowronski E.W."/>
        </authorList>
    </citation>
    <scope>NUCLEOTIDE SEQUENCE [LARGE SCALE GENOMIC DNA]</scope>
    <source>
        <strain evidence="5 6">MLST1</strain>
    </source>
</reference>
<dbReference type="EMBL" id="PIPL01000003">
    <property type="protein sequence ID" value="RUO24010.1"/>
    <property type="molecule type" value="Genomic_DNA"/>
</dbReference>
<dbReference type="OrthoDB" id="9810005at2"/>
<feature type="binding site" evidence="4">
    <location>
        <position position="207"/>
    </location>
    <ligand>
        <name>a divalent metal cation</name>
        <dbReference type="ChEBI" id="CHEBI:60240"/>
        <label>1</label>
    </ligand>
</feature>
<dbReference type="GO" id="GO:0046872">
    <property type="term" value="F:metal ion binding"/>
    <property type="evidence" value="ECO:0007669"/>
    <property type="project" value="UniProtKB-KW"/>
</dbReference>
<dbReference type="InterPro" id="IPR001130">
    <property type="entry name" value="TatD-like"/>
</dbReference>
<organism evidence="5 6">
    <name type="scientific">Aliidiomarina minuta</name>
    <dbReference type="NCBI Taxonomy" id="880057"/>
    <lineage>
        <taxon>Bacteria</taxon>
        <taxon>Pseudomonadati</taxon>
        <taxon>Pseudomonadota</taxon>
        <taxon>Gammaproteobacteria</taxon>
        <taxon>Alteromonadales</taxon>
        <taxon>Idiomarinaceae</taxon>
        <taxon>Aliidiomarina</taxon>
    </lineage>
</organism>
<comment type="similarity">
    <text evidence="1">Belongs to the metallo-dependent hydrolases superfamily. TatD-type hydrolase family.</text>
</comment>
<feature type="binding site" evidence="4">
    <location>
        <position position="131"/>
    </location>
    <ligand>
        <name>a divalent metal cation</name>
        <dbReference type="ChEBI" id="CHEBI:60240"/>
        <label>2</label>
    </ligand>
</feature>
<feature type="binding site" evidence="4">
    <location>
        <position position="95"/>
    </location>
    <ligand>
        <name>a divalent metal cation</name>
        <dbReference type="ChEBI" id="CHEBI:60240"/>
        <label>1</label>
    </ligand>
</feature>
<dbReference type="GO" id="GO:0016788">
    <property type="term" value="F:hydrolase activity, acting on ester bonds"/>
    <property type="evidence" value="ECO:0007669"/>
    <property type="project" value="InterPro"/>
</dbReference>
<proteinExistence type="inferred from homology"/>
<evidence type="ECO:0000313" key="6">
    <source>
        <dbReference type="Proteomes" id="UP000288293"/>
    </source>
</evidence>
<dbReference type="AlphaFoldDB" id="A0A432W3S8"/>
<accession>A0A432W3S8</accession>
<name>A0A432W3S8_9GAMM</name>
<dbReference type="PANTHER" id="PTHR46124:SF2">
    <property type="entry name" value="D-AMINOACYL-TRNA DEACYLASE"/>
    <property type="match status" value="1"/>
</dbReference>
<dbReference type="Gene3D" id="3.20.20.140">
    <property type="entry name" value="Metal-dependent hydrolases"/>
    <property type="match status" value="1"/>
</dbReference>
<dbReference type="CDD" id="cd01310">
    <property type="entry name" value="TatD_DNAse"/>
    <property type="match status" value="1"/>
</dbReference>
<dbReference type="InterPro" id="IPR018228">
    <property type="entry name" value="DNase_TatD-rel_CS"/>
</dbReference>
<evidence type="ECO:0000256" key="1">
    <source>
        <dbReference type="ARBA" id="ARBA00009275"/>
    </source>
</evidence>